<dbReference type="PANTHER" id="PTHR43163">
    <property type="entry name" value="DIPEPTIDE TRANSPORT SYSTEM PERMEASE PROTEIN DPPB-RELATED"/>
    <property type="match status" value="1"/>
</dbReference>
<evidence type="ECO:0000256" key="5">
    <source>
        <dbReference type="ARBA" id="ARBA00022989"/>
    </source>
</evidence>
<comment type="similarity">
    <text evidence="7">Belongs to the binding-protein-dependent transport system permease family.</text>
</comment>
<evidence type="ECO:0000313" key="9">
    <source>
        <dbReference type="EMBL" id="MDN4602959.1"/>
    </source>
</evidence>
<evidence type="ECO:0000259" key="8">
    <source>
        <dbReference type="PROSITE" id="PS50928"/>
    </source>
</evidence>
<dbReference type="PROSITE" id="PS50928">
    <property type="entry name" value="ABC_TM1"/>
    <property type="match status" value="1"/>
</dbReference>
<protein>
    <submittedName>
        <fullName evidence="9">ABC transporter permease</fullName>
    </submittedName>
</protein>
<evidence type="ECO:0000313" key="10">
    <source>
        <dbReference type="Proteomes" id="UP001174205"/>
    </source>
</evidence>
<proteinExistence type="inferred from homology"/>
<keyword evidence="5 7" id="KW-1133">Transmembrane helix</keyword>
<dbReference type="Pfam" id="PF00528">
    <property type="entry name" value="BPD_transp_1"/>
    <property type="match status" value="1"/>
</dbReference>
<reference evidence="9" key="1">
    <citation type="submission" date="2023-03" db="EMBL/GenBank/DDBJ databases">
        <title>MT1 and MT2 Draft Genomes of Novel Species.</title>
        <authorList>
            <person name="Venkateswaran K."/>
        </authorList>
    </citation>
    <scope>NUCLEOTIDE SEQUENCE</scope>
    <source>
        <strain evidence="9">F6_3S_P_1C</strain>
    </source>
</reference>
<dbReference type="PANTHER" id="PTHR43163:SF6">
    <property type="entry name" value="DIPEPTIDE TRANSPORT SYSTEM PERMEASE PROTEIN DPPB-RELATED"/>
    <property type="match status" value="1"/>
</dbReference>
<dbReference type="EMBL" id="JAROCD010000008">
    <property type="protein sequence ID" value="MDN4602959.1"/>
    <property type="molecule type" value="Genomic_DNA"/>
</dbReference>
<name>A0ABT8JCW9_9BACL</name>
<dbReference type="Gene3D" id="1.10.3720.10">
    <property type="entry name" value="MetI-like"/>
    <property type="match status" value="1"/>
</dbReference>
<evidence type="ECO:0000256" key="6">
    <source>
        <dbReference type="ARBA" id="ARBA00023136"/>
    </source>
</evidence>
<organism evidence="9 10">
    <name type="scientific">Paenibacillus vandeheii</name>
    <dbReference type="NCBI Taxonomy" id="3035917"/>
    <lineage>
        <taxon>Bacteria</taxon>
        <taxon>Bacillati</taxon>
        <taxon>Bacillota</taxon>
        <taxon>Bacilli</taxon>
        <taxon>Bacillales</taxon>
        <taxon>Paenibacillaceae</taxon>
        <taxon>Paenibacillus</taxon>
    </lineage>
</organism>
<feature type="transmembrane region" description="Helical" evidence="7">
    <location>
        <begin position="186"/>
        <end position="205"/>
    </location>
</feature>
<keyword evidence="4 7" id="KW-0812">Transmembrane</keyword>
<feature type="transmembrane region" description="Helical" evidence="7">
    <location>
        <begin position="20"/>
        <end position="40"/>
    </location>
</feature>
<keyword evidence="6 7" id="KW-0472">Membrane</keyword>
<keyword evidence="10" id="KW-1185">Reference proteome</keyword>
<evidence type="ECO:0000256" key="2">
    <source>
        <dbReference type="ARBA" id="ARBA00022448"/>
    </source>
</evidence>
<dbReference type="RefSeq" id="WP_301247629.1">
    <property type="nucleotide sequence ID" value="NZ_JAROCD010000008.1"/>
</dbReference>
<evidence type="ECO:0000256" key="4">
    <source>
        <dbReference type="ARBA" id="ARBA00022692"/>
    </source>
</evidence>
<accession>A0ABT8JCW9</accession>
<evidence type="ECO:0000256" key="7">
    <source>
        <dbReference type="RuleBase" id="RU363032"/>
    </source>
</evidence>
<dbReference type="InterPro" id="IPR035906">
    <property type="entry name" value="MetI-like_sf"/>
</dbReference>
<evidence type="ECO:0000256" key="1">
    <source>
        <dbReference type="ARBA" id="ARBA00004651"/>
    </source>
</evidence>
<keyword evidence="2 7" id="KW-0813">Transport</keyword>
<dbReference type="InterPro" id="IPR000515">
    <property type="entry name" value="MetI-like"/>
</dbReference>
<dbReference type="Pfam" id="PF19300">
    <property type="entry name" value="BPD_transp_1_N"/>
    <property type="match status" value="1"/>
</dbReference>
<comment type="subcellular location">
    <subcellularLocation>
        <location evidence="1 7">Cell membrane</location>
        <topology evidence="1 7">Multi-pass membrane protein</topology>
    </subcellularLocation>
</comment>
<dbReference type="Proteomes" id="UP001174205">
    <property type="component" value="Unassembled WGS sequence"/>
</dbReference>
<keyword evidence="3" id="KW-1003">Cell membrane</keyword>
<sequence length="325" mass="36959">MALPEERSEVMLRSMIRRLFMLIVTFVLFSLFVFTLMRLAPGDPASMLLLEIGAVPEQSIVADLQKQWGLDQSFIQQYLAWAHHVFQGELGHSFSSGEPVLSEMMERLGSTAKLIASSFLLTLFISIPIGIWMGLNEGTMADRVVYSMTILGLSIPLYWLAILLMYAFGVIWPVLPVVGSSTTRHYILPVTAMTLVQSVYFIRMVRSYTIQYSKFSYIEAAKARGLRPSIFYPSYLLRSMFIPILTLITTSLPGFFGASIITETIFSFPGFSKYMLEAIFRRDFPVIQGSALFVAAFIFVFNFMTDLLYFLTDPRVHLDKQRWEG</sequence>
<feature type="transmembrane region" description="Helical" evidence="7">
    <location>
        <begin position="156"/>
        <end position="174"/>
    </location>
</feature>
<dbReference type="InterPro" id="IPR045621">
    <property type="entry name" value="BPD_transp_1_N"/>
</dbReference>
<comment type="caution">
    <text evidence="9">The sequence shown here is derived from an EMBL/GenBank/DDBJ whole genome shotgun (WGS) entry which is preliminary data.</text>
</comment>
<feature type="transmembrane region" description="Helical" evidence="7">
    <location>
        <begin position="114"/>
        <end position="135"/>
    </location>
</feature>
<feature type="domain" description="ABC transmembrane type-1" evidence="8">
    <location>
        <begin position="108"/>
        <end position="305"/>
    </location>
</feature>
<gene>
    <name evidence="9" type="ORF">P5G61_17105</name>
</gene>
<evidence type="ECO:0000256" key="3">
    <source>
        <dbReference type="ARBA" id="ARBA00022475"/>
    </source>
</evidence>
<dbReference type="SUPFAM" id="SSF161098">
    <property type="entry name" value="MetI-like"/>
    <property type="match status" value="1"/>
</dbReference>
<feature type="transmembrane region" description="Helical" evidence="7">
    <location>
        <begin position="241"/>
        <end position="266"/>
    </location>
</feature>
<dbReference type="CDD" id="cd06261">
    <property type="entry name" value="TM_PBP2"/>
    <property type="match status" value="1"/>
</dbReference>
<feature type="transmembrane region" description="Helical" evidence="7">
    <location>
        <begin position="286"/>
        <end position="312"/>
    </location>
</feature>